<sequence>MHQLKIVFGDGEVARTCNDDDERVGRYGPTLAMTIRRRLGEIAAVASLAELRRLPAARLRHHPNSGNGYLLVSLGGSADLLVRPRDDPAPTLTDGRLDEHAVRALVVAAIVP</sequence>
<name>A0ABQ4GAD1_9ACTN</name>
<dbReference type="EMBL" id="BOOC01000050">
    <property type="protein sequence ID" value="GIH44048.1"/>
    <property type="molecule type" value="Genomic_DNA"/>
</dbReference>
<protein>
    <recommendedName>
        <fullName evidence="3">Killer suppression protein HigA</fullName>
    </recommendedName>
</protein>
<evidence type="ECO:0000313" key="1">
    <source>
        <dbReference type="EMBL" id="GIH44048.1"/>
    </source>
</evidence>
<keyword evidence="2" id="KW-1185">Reference proteome</keyword>
<dbReference type="Proteomes" id="UP000603904">
    <property type="component" value="Unassembled WGS sequence"/>
</dbReference>
<evidence type="ECO:0008006" key="3">
    <source>
        <dbReference type="Google" id="ProtNLM"/>
    </source>
</evidence>
<accession>A0ABQ4GAD1</accession>
<organism evidence="1 2">
    <name type="scientific">Microbispora corallina</name>
    <dbReference type="NCBI Taxonomy" id="83302"/>
    <lineage>
        <taxon>Bacteria</taxon>
        <taxon>Bacillati</taxon>
        <taxon>Actinomycetota</taxon>
        <taxon>Actinomycetes</taxon>
        <taxon>Streptosporangiales</taxon>
        <taxon>Streptosporangiaceae</taxon>
        <taxon>Microbispora</taxon>
    </lineage>
</organism>
<gene>
    <name evidence="1" type="ORF">Mco01_70480</name>
</gene>
<proteinExistence type="predicted"/>
<comment type="caution">
    <text evidence="1">The sequence shown here is derived from an EMBL/GenBank/DDBJ whole genome shotgun (WGS) entry which is preliminary data.</text>
</comment>
<reference evidence="1 2" key="1">
    <citation type="submission" date="2021-01" db="EMBL/GenBank/DDBJ databases">
        <title>Whole genome shotgun sequence of Microbispora corallina NBRC 16416.</title>
        <authorList>
            <person name="Komaki H."/>
            <person name="Tamura T."/>
        </authorList>
    </citation>
    <scope>NUCLEOTIDE SEQUENCE [LARGE SCALE GENOMIC DNA]</scope>
    <source>
        <strain evidence="1 2">NBRC 16416</strain>
    </source>
</reference>
<evidence type="ECO:0000313" key="2">
    <source>
        <dbReference type="Proteomes" id="UP000603904"/>
    </source>
</evidence>